<keyword evidence="6" id="KW-0862">Zinc</keyword>
<reference evidence="11" key="1">
    <citation type="submission" date="2012-12" db="EMBL/GenBank/DDBJ databases">
        <authorList>
            <person name="Hellsten U."/>
            <person name="Grimwood J."/>
            <person name="Chapman J.A."/>
            <person name="Shapiro H."/>
            <person name="Aerts A."/>
            <person name="Otillar R.P."/>
            <person name="Terry A.Y."/>
            <person name="Boore J.L."/>
            <person name="Simakov O."/>
            <person name="Marletaz F."/>
            <person name="Cho S.-J."/>
            <person name="Edsinger-Gonzales E."/>
            <person name="Havlak P."/>
            <person name="Kuo D.-H."/>
            <person name="Larsson T."/>
            <person name="Lv J."/>
            <person name="Arendt D."/>
            <person name="Savage R."/>
            <person name="Osoegawa K."/>
            <person name="de Jong P."/>
            <person name="Lindberg D.R."/>
            <person name="Seaver E.C."/>
            <person name="Weisblat D.A."/>
            <person name="Putnam N.H."/>
            <person name="Grigoriev I.V."/>
            <person name="Rokhsar D.S."/>
        </authorList>
    </citation>
    <scope>NUCLEOTIDE SEQUENCE</scope>
</reference>
<dbReference type="RefSeq" id="XP_009024125.1">
    <property type="nucleotide sequence ID" value="XM_009025877.1"/>
</dbReference>
<dbReference type="eggNOG" id="KOG2475">
    <property type="taxonomic scope" value="Eukaryota"/>
</dbReference>
<evidence type="ECO:0000256" key="5">
    <source>
        <dbReference type="ARBA" id="ARBA00023306"/>
    </source>
</evidence>
<dbReference type="InParanoid" id="T1EMC6"/>
<protein>
    <recommendedName>
        <fullName evidence="8">SWIM-type domain-containing protein</fullName>
    </recommendedName>
</protein>
<dbReference type="GO" id="GO:0003697">
    <property type="term" value="F:single-stranded DNA binding"/>
    <property type="evidence" value="ECO:0000318"/>
    <property type="project" value="GO_Central"/>
</dbReference>
<dbReference type="InterPro" id="IPR003874">
    <property type="entry name" value="CDC45"/>
</dbReference>
<dbReference type="KEGG" id="hro:HELRODRAFT_157531"/>
<keyword evidence="3" id="KW-0235">DNA replication</keyword>
<evidence type="ECO:0000256" key="7">
    <source>
        <dbReference type="SAM" id="MobiDB-lite"/>
    </source>
</evidence>
<dbReference type="GO" id="GO:0008270">
    <property type="term" value="F:zinc ion binding"/>
    <property type="evidence" value="ECO:0007669"/>
    <property type="project" value="UniProtKB-KW"/>
</dbReference>
<dbReference type="Proteomes" id="UP000015101">
    <property type="component" value="Unassembled WGS sequence"/>
</dbReference>
<evidence type="ECO:0000313" key="9">
    <source>
        <dbReference type="EMBL" id="ESN97663.1"/>
    </source>
</evidence>
<dbReference type="Pfam" id="PF02724">
    <property type="entry name" value="CDC45"/>
    <property type="match status" value="1"/>
</dbReference>
<dbReference type="FunCoup" id="T1EMC6">
    <property type="interactions" value="976"/>
</dbReference>
<evidence type="ECO:0000256" key="6">
    <source>
        <dbReference type="PROSITE-ProRule" id="PRU00325"/>
    </source>
</evidence>
<dbReference type="CTD" id="20197726"/>
<sequence>MVFVSDFKQEFYDVVQNQRILVLVALDVDALCACKILQYLFQCDHILYTIVPVSTKQELERACIDCFETMQYVVLINCGATIDIIDMIQPPSHMVFFICDSHRPIDVHNVYNQVQVKLLMKEKEVDGIPAFNDIFREDDEDDDDESGDDDDDDDGDRRTKEPSGKRRRFDEDALERKRELRLWMQNRHKVLFDYSEFTTWGSSSALLMYELSWKLSKETNDLLWLAIIGVTEQFIMNKIDRDMFIDSISLLQPHVSRLNQRITPLTSSQSSDSTANQNGGATSINQMRLVFTQEPQLILYRHWSIFESIVHSRYTACKFVVWSLRGKKRLHEFLADMGLPLVQCRQKYQCMDSKFRSNLEDVISKHAEKYGMLEQDLFLPTFQCHYGFKCKYSASDVVYACHALLVDVEDNQDDQLLSSNFLQALDALKRTQSDDLETGIEKFKGQTRILVAQVQSFLDMNQVISAGPFLYTFVQQSTNDSNLFTRPSCLYQLAQFTLEAYCANTRSKKAKSLPLILGTKLKDQDSLLLVGIPPLLDKSHKNCFGKAFEQAAISSNSKVSQSYFESAVLELKTEDKSKFFDTLISLLQD</sequence>
<dbReference type="PROSITE" id="PS50966">
    <property type="entry name" value="ZF_SWIM"/>
    <property type="match status" value="1"/>
</dbReference>
<keyword evidence="5" id="KW-0131">Cell cycle</keyword>
<accession>T1EMC6</accession>
<dbReference type="GO" id="GO:0003688">
    <property type="term" value="F:DNA replication origin binding"/>
    <property type="evidence" value="ECO:0000318"/>
    <property type="project" value="GO_Central"/>
</dbReference>
<comment type="subcellular location">
    <subcellularLocation>
        <location evidence="1">Nucleus</location>
    </subcellularLocation>
</comment>
<dbReference type="PANTHER" id="PTHR10507">
    <property type="entry name" value="CDC45-RELATED PROTEIN"/>
    <property type="match status" value="1"/>
</dbReference>
<dbReference type="InterPro" id="IPR007527">
    <property type="entry name" value="Znf_SWIM"/>
</dbReference>
<dbReference type="OMA" id="EDCFMEA"/>
<dbReference type="GeneID" id="20197726"/>
<evidence type="ECO:0000256" key="2">
    <source>
        <dbReference type="ARBA" id="ARBA00010727"/>
    </source>
</evidence>
<dbReference type="STRING" id="6412.T1EMC6"/>
<dbReference type="GO" id="GO:0006270">
    <property type="term" value="P:DNA replication initiation"/>
    <property type="evidence" value="ECO:0000318"/>
    <property type="project" value="GO_Central"/>
</dbReference>
<feature type="compositionally biased region" description="Acidic residues" evidence="7">
    <location>
        <begin position="136"/>
        <end position="154"/>
    </location>
</feature>
<feature type="compositionally biased region" description="Basic and acidic residues" evidence="7">
    <location>
        <begin position="155"/>
        <end position="170"/>
    </location>
</feature>
<dbReference type="EMBL" id="AMQM01006150">
    <property type="status" value="NOT_ANNOTATED_CDS"/>
    <property type="molecule type" value="Genomic_DNA"/>
</dbReference>
<organism evidence="10 11">
    <name type="scientific">Helobdella robusta</name>
    <name type="common">Californian leech</name>
    <dbReference type="NCBI Taxonomy" id="6412"/>
    <lineage>
        <taxon>Eukaryota</taxon>
        <taxon>Metazoa</taxon>
        <taxon>Spiralia</taxon>
        <taxon>Lophotrochozoa</taxon>
        <taxon>Annelida</taxon>
        <taxon>Clitellata</taxon>
        <taxon>Hirudinea</taxon>
        <taxon>Rhynchobdellida</taxon>
        <taxon>Glossiphoniidae</taxon>
        <taxon>Helobdella</taxon>
    </lineage>
</organism>
<evidence type="ECO:0000313" key="11">
    <source>
        <dbReference type="Proteomes" id="UP000015101"/>
    </source>
</evidence>
<name>T1EMC6_HELRO</name>
<evidence type="ECO:0000313" key="10">
    <source>
        <dbReference type="EnsemblMetazoa" id="HelroP157531"/>
    </source>
</evidence>
<reference evidence="10" key="3">
    <citation type="submission" date="2015-06" db="UniProtKB">
        <authorList>
            <consortium name="EnsemblMetazoa"/>
        </authorList>
    </citation>
    <scope>IDENTIFICATION</scope>
</reference>
<keyword evidence="6" id="KW-0863">Zinc-finger</keyword>
<dbReference type="GO" id="GO:0000727">
    <property type="term" value="P:double-strand break repair via break-induced replication"/>
    <property type="evidence" value="ECO:0000318"/>
    <property type="project" value="GO_Central"/>
</dbReference>
<dbReference type="GO" id="GO:0031261">
    <property type="term" value="C:DNA replication preinitiation complex"/>
    <property type="evidence" value="ECO:0000318"/>
    <property type="project" value="GO_Central"/>
</dbReference>
<dbReference type="AlphaFoldDB" id="T1EMC6"/>
<gene>
    <name evidence="10" type="primary">20197726</name>
    <name evidence="9" type="ORF">HELRODRAFT_157531</name>
</gene>
<proteinExistence type="inferred from homology"/>
<dbReference type="OrthoDB" id="10258882at2759"/>
<reference evidence="9 11" key="2">
    <citation type="journal article" date="2013" name="Nature">
        <title>Insights into bilaterian evolution from three spiralian genomes.</title>
        <authorList>
            <person name="Simakov O."/>
            <person name="Marletaz F."/>
            <person name="Cho S.J."/>
            <person name="Edsinger-Gonzales E."/>
            <person name="Havlak P."/>
            <person name="Hellsten U."/>
            <person name="Kuo D.H."/>
            <person name="Larsson T."/>
            <person name="Lv J."/>
            <person name="Arendt D."/>
            <person name="Savage R."/>
            <person name="Osoegawa K."/>
            <person name="de Jong P."/>
            <person name="Grimwood J."/>
            <person name="Chapman J.A."/>
            <person name="Shapiro H."/>
            <person name="Aerts A."/>
            <person name="Otillar R.P."/>
            <person name="Terry A.Y."/>
            <person name="Boore J.L."/>
            <person name="Grigoriev I.V."/>
            <person name="Lindberg D.R."/>
            <person name="Seaver E.C."/>
            <person name="Weisblat D.A."/>
            <person name="Putnam N.H."/>
            <person name="Rokhsar D.S."/>
        </authorList>
    </citation>
    <scope>NUCLEOTIDE SEQUENCE</scope>
</reference>
<evidence type="ECO:0000256" key="4">
    <source>
        <dbReference type="ARBA" id="ARBA00023242"/>
    </source>
</evidence>
<dbReference type="GO" id="GO:1902977">
    <property type="term" value="P:mitotic DNA replication preinitiation complex assembly"/>
    <property type="evidence" value="ECO:0000318"/>
    <property type="project" value="GO_Central"/>
</dbReference>
<feature type="region of interest" description="Disordered" evidence="7">
    <location>
        <begin position="135"/>
        <end position="170"/>
    </location>
</feature>
<evidence type="ECO:0000256" key="1">
    <source>
        <dbReference type="ARBA" id="ARBA00004123"/>
    </source>
</evidence>
<dbReference type="EnsemblMetazoa" id="HelroT157531">
    <property type="protein sequence ID" value="HelroP157531"/>
    <property type="gene ID" value="HelroG157531"/>
</dbReference>
<keyword evidence="4" id="KW-0539">Nucleus</keyword>
<feature type="domain" description="SWIM-type" evidence="8">
    <location>
        <begin position="22"/>
        <end position="54"/>
    </location>
</feature>
<dbReference type="PANTHER" id="PTHR10507:SF0">
    <property type="entry name" value="CELL DIVISION CONTROL PROTEIN 45 HOMOLOG"/>
    <property type="match status" value="1"/>
</dbReference>
<evidence type="ECO:0000256" key="3">
    <source>
        <dbReference type="ARBA" id="ARBA00022705"/>
    </source>
</evidence>
<comment type="similarity">
    <text evidence="2">Belongs to the CDC45 family.</text>
</comment>
<dbReference type="HOGENOM" id="CLU_005871_4_0_1"/>
<dbReference type="GO" id="GO:0003682">
    <property type="term" value="F:chromatin binding"/>
    <property type="evidence" value="ECO:0000318"/>
    <property type="project" value="GO_Central"/>
</dbReference>
<keyword evidence="6" id="KW-0479">Metal-binding</keyword>
<evidence type="ECO:0000259" key="8">
    <source>
        <dbReference type="PROSITE" id="PS50966"/>
    </source>
</evidence>
<keyword evidence="11" id="KW-1185">Reference proteome</keyword>
<dbReference type="EMBL" id="KB097304">
    <property type="protein sequence ID" value="ESN97663.1"/>
    <property type="molecule type" value="Genomic_DNA"/>
</dbReference>